<keyword evidence="1" id="KW-0472">Membrane</keyword>
<feature type="transmembrane region" description="Helical" evidence="1">
    <location>
        <begin position="288"/>
        <end position="304"/>
    </location>
</feature>
<evidence type="ECO:0000256" key="1">
    <source>
        <dbReference type="SAM" id="Phobius"/>
    </source>
</evidence>
<keyword evidence="1" id="KW-0812">Transmembrane</keyword>
<feature type="transmembrane region" description="Helical" evidence="1">
    <location>
        <begin position="77"/>
        <end position="100"/>
    </location>
</feature>
<name>A0A4Q7YVK5_9BACT</name>
<dbReference type="InterPro" id="IPR002656">
    <property type="entry name" value="Acyl_transf_3_dom"/>
</dbReference>
<feature type="transmembrane region" description="Helical" evidence="1">
    <location>
        <begin position="201"/>
        <end position="221"/>
    </location>
</feature>
<dbReference type="GO" id="GO:0016020">
    <property type="term" value="C:membrane"/>
    <property type="evidence" value="ECO:0007669"/>
    <property type="project" value="TreeGrafter"/>
</dbReference>
<dbReference type="EMBL" id="SHKW01000001">
    <property type="protein sequence ID" value="RZU41181.1"/>
    <property type="molecule type" value="Genomic_DNA"/>
</dbReference>
<protein>
    <submittedName>
        <fullName evidence="3">Peptidoglycan/LPS O-acetylase OafA/YrhL</fullName>
    </submittedName>
</protein>
<dbReference type="GO" id="GO:0009103">
    <property type="term" value="P:lipopolysaccharide biosynthetic process"/>
    <property type="evidence" value="ECO:0007669"/>
    <property type="project" value="TreeGrafter"/>
</dbReference>
<dbReference type="RefSeq" id="WP_130419134.1">
    <property type="nucleotide sequence ID" value="NZ_SHKW01000001.1"/>
</dbReference>
<dbReference type="Pfam" id="PF01757">
    <property type="entry name" value="Acyl_transf_3"/>
    <property type="match status" value="1"/>
</dbReference>
<proteinExistence type="predicted"/>
<organism evidence="3 4">
    <name type="scientific">Edaphobacter modestus</name>
    <dbReference type="NCBI Taxonomy" id="388466"/>
    <lineage>
        <taxon>Bacteria</taxon>
        <taxon>Pseudomonadati</taxon>
        <taxon>Acidobacteriota</taxon>
        <taxon>Terriglobia</taxon>
        <taxon>Terriglobales</taxon>
        <taxon>Acidobacteriaceae</taxon>
        <taxon>Edaphobacter</taxon>
    </lineage>
</organism>
<dbReference type="GO" id="GO:0016747">
    <property type="term" value="F:acyltransferase activity, transferring groups other than amino-acyl groups"/>
    <property type="evidence" value="ECO:0007669"/>
    <property type="project" value="InterPro"/>
</dbReference>
<accession>A0A4Q7YVK5</accession>
<keyword evidence="4" id="KW-1185">Reference proteome</keyword>
<dbReference type="InterPro" id="IPR050879">
    <property type="entry name" value="Acyltransferase_3"/>
</dbReference>
<dbReference type="OrthoDB" id="9796461at2"/>
<evidence type="ECO:0000313" key="3">
    <source>
        <dbReference type="EMBL" id="RZU41181.1"/>
    </source>
</evidence>
<feature type="transmembrane region" description="Helical" evidence="1">
    <location>
        <begin position="147"/>
        <end position="167"/>
    </location>
</feature>
<feature type="transmembrane region" description="Helical" evidence="1">
    <location>
        <begin position="120"/>
        <end position="140"/>
    </location>
</feature>
<feature type="domain" description="Acyltransferase 3" evidence="2">
    <location>
        <begin position="9"/>
        <end position="283"/>
    </location>
</feature>
<feature type="transmembrane region" description="Helical" evidence="1">
    <location>
        <begin position="33"/>
        <end position="52"/>
    </location>
</feature>
<keyword evidence="1" id="KW-1133">Transmembrane helix</keyword>
<dbReference type="PANTHER" id="PTHR23028:SF53">
    <property type="entry name" value="ACYL_TRANSF_3 DOMAIN-CONTAINING PROTEIN"/>
    <property type="match status" value="1"/>
</dbReference>
<gene>
    <name evidence="3" type="ORF">BDD14_2683</name>
</gene>
<reference evidence="3 4" key="1">
    <citation type="submission" date="2019-02" db="EMBL/GenBank/DDBJ databases">
        <title>Genomic Encyclopedia of Archaeal and Bacterial Type Strains, Phase II (KMG-II): from individual species to whole genera.</title>
        <authorList>
            <person name="Goeker M."/>
        </authorList>
    </citation>
    <scope>NUCLEOTIDE SEQUENCE [LARGE SCALE GENOMIC DNA]</scope>
    <source>
        <strain evidence="3 4">DSM 18101</strain>
    </source>
</reference>
<comment type="caution">
    <text evidence="3">The sequence shown here is derived from an EMBL/GenBank/DDBJ whole genome shotgun (WGS) entry which is preliminary data.</text>
</comment>
<feature type="transmembrane region" description="Helical" evidence="1">
    <location>
        <begin position="12"/>
        <end position="27"/>
    </location>
</feature>
<dbReference type="PANTHER" id="PTHR23028">
    <property type="entry name" value="ACETYLTRANSFERASE"/>
    <property type="match status" value="1"/>
</dbReference>
<dbReference type="Proteomes" id="UP000292958">
    <property type="component" value="Unassembled WGS sequence"/>
</dbReference>
<evidence type="ECO:0000259" key="2">
    <source>
        <dbReference type="Pfam" id="PF01757"/>
    </source>
</evidence>
<sequence>MSSSTRVPQLDGLRGLAILLVLVHHAYHVKLLWMGVDVFFVLSGFLITSILLKEKAKPLGKYIGNFYAHRVRRILPAYLMALLIVGVVVRNGWTHFWPYYIGAMNFMQPLGIHQSDVLPLWSLAVEEQFYLIWPLVVFWMGRKHLTWLASGLLVLAPILRFLCTPLFKAHWAIYMLLPFRMDTLAAGALIAILGTQVPRKLYAWAVAVGIGGLMALSYFHVTTYANTRPGNTLVYECTLLIAFGLFAYALGASSKVLAWAPLRYVGTISYSIYLMHLLALSLIPSRPLAIIAVLSYSTLSWFYYEKPILRYRREVFALQSASV</sequence>
<evidence type="ECO:0000313" key="4">
    <source>
        <dbReference type="Proteomes" id="UP000292958"/>
    </source>
</evidence>
<feature type="transmembrane region" description="Helical" evidence="1">
    <location>
        <begin position="262"/>
        <end position="282"/>
    </location>
</feature>
<feature type="transmembrane region" description="Helical" evidence="1">
    <location>
        <begin position="173"/>
        <end position="194"/>
    </location>
</feature>
<feature type="transmembrane region" description="Helical" evidence="1">
    <location>
        <begin position="233"/>
        <end position="250"/>
    </location>
</feature>
<dbReference type="AlphaFoldDB" id="A0A4Q7YVK5"/>